<feature type="region of interest" description="Disordered" evidence="3">
    <location>
        <begin position="295"/>
        <end position="334"/>
    </location>
</feature>
<evidence type="ECO:0000313" key="5">
    <source>
        <dbReference type="EMBL" id="ORZ31920.1"/>
    </source>
</evidence>
<proteinExistence type="predicted"/>
<dbReference type="SUPFAM" id="SSF48056">
    <property type="entry name" value="Di-copper centre-containing domain"/>
    <property type="match status" value="1"/>
</dbReference>
<dbReference type="STRING" id="765915.A0A1Y2HBG1"/>
<dbReference type="InterPro" id="IPR050316">
    <property type="entry name" value="Tyrosinase/Hemocyanin"/>
</dbReference>
<dbReference type="PRINTS" id="PR00092">
    <property type="entry name" value="TYROSINASE"/>
</dbReference>
<dbReference type="GO" id="GO:0046872">
    <property type="term" value="F:metal ion binding"/>
    <property type="evidence" value="ECO:0007669"/>
    <property type="project" value="UniProtKB-KW"/>
</dbReference>
<keyword evidence="2" id="KW-0186">Copper</keyword>
<evidence type="ECO:0000259" key="4">
    <source>
        <dbReference type="PROSITE" id="PS00498"/>
    </source>
</evidence>
<dbReference type="Pfam" id="PF00264">
    <property type="entry name" value="Tyrosinase"/>
    <property type="match status" value="1"/>
</dbReference>
<comment type="caution">
    <text evidence="5">The sequence shown here is derived from an EMBL/GenBank/DDBJ whole genome shotgun (WGS) entry which is preliminary data.</text>
</comment>
<dbReference type="PANTHER" id="PTHR11474:SF126">
    <property type="entry name" value="TYROSINASE-LIKE PROTEIN TYR-1-RELATED"/>
    <property type="match status" value="1"/>
</dbReference>
<dbReference type="GO" id="GO:0016491">
    <property type="term" value="F:oxidoreductase activity"/>
    <property type="evidence" value="ECO:0007669"/>
    <property type="project" value="InterPro"/>
</dbReference>
<dbReference type="OrthoDB" id="6132182at2759"/>
<keyword evidence="1" id="KW-0479">Metal-binding</keyword>
<evidence type="ECO:0000256" key="1">
    <source>
        <dbReference type="ARBA" id="ARBA00022723"/>
    </source>
</evidence>
<name>A0A1Y2HBG1_9FUNG</name>
<dbReference type="InterPro" id="IPR002227">
    <property type="entry name" value="Tyrosinase_Cu-bd"/>
</dbReference>
<gene>
    <name evidence="5" type="ORF">BCR44DRAFT_1441338</name>
</gene>
<organism evidence="5 6">
    <name type="scientific">Catenaria anguillulae PL171</name>
    <dbReference type="NCBI Taxonomy" id="765915"/>
    <lineage>
        <taxon>Eukaryota</taxon>
        <taxon>Fungi</taxon>
        <taxon>Fungi incertae sedis</taxon>
        <taxon>Blastocladiomycota</taxon>
        <taxon>Blastocladiomycetes</taxon>
        <taxon>Blastocladiales</taxon>
        <taxon>Catenariaceae</taxon>
        <taxon>Catenaria</taxon>
    </lineage>
</organism>
<feature type="compositionally biased region" description="Low complexity" evidence="3">
    <location>
        <begin position="295"/>
        <end position="309"/>
    </location>
</feature>
<dbReference type="PANTHER" id="PTHR11474">
    <property type="entry name" value="TYROSINASE FAMILY MEMBER"/>
    <property type="match status" value="1"/>
</dbReference>
<dbReference type="AlphaFoldDB" id="A0A1Y2HBG1"/>
<accession>A0A1Y2HBG1</accession>
<dbReference type="Gene3D" id="1.10.1280.10">
    <property type="entry name" value="Di-copper center containing domain from catechol oxidase"/>
    <property type="match status" value="1"/>
</dbReference>
<sequence>MLVGSPHANTCPVPPTPHDFIMALRSRLLVCLLVVALAAVLIPIPVAHAVAPTCVSPRLRKEIRDLSDNEFAAYTRGMNELKRTGRITQYVAIHQQWTQQAHGGVLFLAWHRRFIYQLETELLAITGPALSGLPYFDPFQSYSVFDPSHPRFIGEAQGCVTSGPFRGWISSEGRCLMRALNTSPTFVDPRAMTQLILGDAAFSDFAGTYENGQHADVHSAIGGQMVGLMYSVNDPAFFLHHAHVDQVWYRRQYADTGRLYWDYSGMHTPGGVGQVTLNTPIPPWQDPVGVVATYAQQPASGSSSAASTPTPSPNQTPPTAATGPALQRRQLHSPPTSTVDLRIFNFTHTDPLHRCTPLPAAKLAPMGISPADAQAAFTTDRKEAWIMPHDIGKDERVPSAWVMSNGRVPKLNQVTGFEVGETSGSGGEVGGKAVEFASRMAFAVVVGVGMTTL</sequence>
<dbReference type="Proteomes" id="UP000193411">
    <property type="component" value="Unassembled WGS sequence"/>
</dbReference>
<protein>
    <recommendedName>
        <fullName evidence="4">Tyrosinase copper-binding domain-containing protein</fullName>
    </recommendedName>
</protein>
<evidence type="ECO:0000313" key="6">
    <source>
        <dbReference type="Proteomes" id="UP000193411"/>
    </source>
</evidence>
<dbReference type="PROSITE" id="PS00498">
    <property type="entry name" value="TYROSINASE_2"/>
    <property type="match status" value="1"/>
</dbReference>
<evidence type="ECO:0000256" key="2">
    <source>
        <dbReference type="ARBA" id="ARBA00023008"/>
    </source>
</evidence>
<reference evidence="5 6" key="1">
    <citation type="submission" date="2016-07" db="EMBL/GenBank/DDBJ databases">
        <title>Pervasive Adenine N6-methylation of Active Genes in Fungi.</title>
        <authorList>
            <consortium name="DOE Joint Genome Institute"/>
            <person name="Mondo S.J."/>
            <person name="Dannebaum R.O."/>
            <person name="Kuo R.C."/>
            <person name="Labutti K."/>
            <person name="Haridas S."/>
            <person name="Kuo A."/>
            <person name="Salamov A."/>
            <person name="Ahrendt S.R."/>
            <person name="Lipzen A."/>
            <person name="Sullivan W."/>
            <person name="Andreopoulos W.B."/>
            <person name="Clum A."/>
            <person name="Lindquist E."/>
            <person name="Daum C."/>
            <person name="Ramamoorthy G.K."/>
            <person name="Gryganskyi A."/>
            <person name="Culley D."/>
            <person name="Magnuson J.K."/>
            <person name="James T.Y."/>
            <person name="O'Malley M.A."/>
            <person name="Stajich J.E."/>
            <person name="Spatafora J.W."/>
            <person name="Visel A."/>
            <person name="Grigoriev I.V."/>
        </authorList>
    </citation>
    <scope>NUCLEOTIDE SEQUENCE [LARGE SCALE GENOMIC DNA]</scope>
    <source>
        <strain evidence="5 6">PL171</strain>
    </source>
</reference>
<evidence type="ECO:0000256" key="3">
    <source>
        <dbReference type="SAM" id="MobiDB-lite"/>
    </source>
</evidence>
<dbReference type="EMBL" id="MCFL01000053">
    <property type="protein sequence ID" value="ORZ31920.1"/>
    <property type="molecule type" value="Genomic_DNA"/>
</dbReference>
<keyword evidence="6" id="KW-1185">Reference proteome</keyword>
<feature type="domain" description="Tyrosinase copper-binding" evidence="4">
    <location>
        <begin position="234"/>
        <end position="245"/>
    </location>
</feature>
<dbReference type="InterPro" id="IPR008922">
    <property type="entry name" value="Di-copper_centre_dom_sf"/>
</dbReference>